<protein>
    <submittedName>
        <fullName evidence="2">Glycosyltransferase</fullName>
        <ecNumber evidence="2">2.4.-.-</ecNumber>
    </submittedName>
</protein>
<dbReference type="Proteomes" id="UP001629260">
    <property type="component" value="Unassembled WGS sequence"/>
</dbReference>
<keyword evidence="1" id="KW-0472">Membrane</keyword>
<dbReference type="RefSeq" id="WP_408082384.1">
    <property type="nucleotide sequence ID" value="NZ_JBELQA010000008.1"/>
</dbReference>
<name>A0ABW8XXL2_9FLAO</name>
<organism evidence="2 3">
    <name type="scientific">Flavobacterium plantiphilum</name>
    <dbReference type="NCBI Taxonomy" id="3163297"/>
    <lineage>
        <taxon>Bacteria</taxon>
        <taxon>Pseudomonadati</taxon>
        <taxon>Bacteroidota</taxon>
        <taxon>Flavobacteriia</taxon>
        <taxon>Flavobacteriales</taxon>
        <taxon>Flavobacteriaceae</taxon>
        <taxon>Flavobacterium</taxon>
    </lineage>
</organism>
<dbReference type="GO" id="GO:0016757">
    <property type="term" value="F:glycosyltransferase activity"/>
    <property type="evidence" value="ECO:0007669"/>
    <property type="project" value="UniProtKB-KW"/>
</dbReference>
<keyword evidence="2" id="KW-0328">Glycosyltransferase</keyword>
<dbReference type="EC" id="2.4.-.-" evidence="2"/>
<keyword evidence="2" id="KW-0808">Transferase</keyword>
<evidence type="ECO:0000256" key="1">
    <source>
        <dbReference type="SAM" id="Phobius"/>
    </source>
</evidence>
<sequence length="403" mass="45791">MKKRKNKTNTSVFIGNYLDEKIIKERGLLAPNPAGSNRMWRLSKAVQTQGFLPYIISPACSARIKFNSKIIHPTHIVRKNGIIIVYAPALAIPYLSILFEFFSMSWIFLRLNFLRNIKLTILYCYYPSTIFVAFIAKILRIKIIEDLEDIVTPKASDWFSTSIMFAIQQSVGSFLMRTSIALSDLIIIPSSKFLFKKIESKSFLIVNGCIDVSGDTNLVFEDERINVLLAGMLDEEQGIGLYLQTLDIINREEKLSKKIRFDICGLSLNEEELKVSLEKFSNLDINYYGFVSSQEFNAILKKTHICLVLQNPTGRNSQQKTPSKGYEYMAFGKPIIVTAIGDYVNLPENVCFLIKDYLPSNIINILNEIKKESIVEIGENAKTFARANWGFENVGEKIINGLI</sequence>
<reference evidence="2 3" key="1">
    <citation type="submission" date="2024-06" db="EMBL/GenBank/DDBJ databases">
        <authorList>
            <person name="Kaempfer P."/>
            <person name="Viver T."/>
        </authorList>
    </citation>
    <scope>NUCLEOTIDE SEQUENCE [LARGE SCALE GENOMIC DNA]</scope>
    <source>
        <strain evidence="2 3">ST-87</strain>
    </source>
</reference>
<evidence type="ECO:0000313" key="2">
    <source>
        <dbReference type="EMBL" id="MFL9831935.1"/>
    </source>
</evidence>
<keyword evidence="1" id="KW-1133">Transmembrane helix</keyword>
<proteinExistence type="predicted"/>
<accession>A0ABW8XXL2</accession>
<dbReference type="SUPFAM" id="SSF53756">
    <property type="entry name" value="UDP-Glycosyltransferase/glycogen phosphorylase"/>
    <property type="match status" value="1"/>
</dbReference>
<dbReference type="EMBL" id="JBELQA010000008">
    <property type="protein sequence ID" value="MFL9831935.1"/>
    <property type="molecule type" value="Genomic_DNA"/>
</dbReference>
<comment type="caution">
    <text evidence="2">The sequence shown here is derived from an EMBL/GenBank/DDBJ whole genome shotgun (WGS) entry which is preliminary data.</text>
</comment>
<dbReference type="Pfam" id="PF13692">
    <property type="entry name" value="Glyco_trans_1_4"/>
    <property type="match status" value="1"/>
</dbReference>
<feature type="transmembrane region" description="Helical" evidence="1">
    <location>
        <begin position="120"/>
        <end position="139"/>
    </location>
</feature>
<feature type="transmembrane region" description="Helical" evidence="1">
    <location>
        <begin position="83"/>
        <end position="108"/>
    </location>
</feature>
<evidence type="ECO:0000313" key="3">
    <source>
        <dbReference type="Proteomes" id="UP001629260"/>
    </source>
</evidence>
<keyword evidence="3" id="KW-1185">Reference proteome</keyword>
<gene>
    <name evidence="2" type="ORF">ABS764_13870</name>
</gene>
<dbReference type="Gene3D" id="3.40.50.2000">
    <property type="entry name" value="Glycogen Phosphorylase B"/>
    <property type="match status" value="1"/>
</dbReference>
<keyword evidence="1" id="KW-0812">Transmembrane</keyword>